<keyword evidence="1" id="KW-0812">Transmembrane</keyword>
<evidence type="ECO:0000259" key="2">
    <source>
        <dbReference type="Pfam" id="PF05425"/>
    </source>
</evidence>
<evidence type="ECO:0000313" key="3">
    <source>
        <dbReference type="EMBL" id="CAB3733518.1"/>
    </source>
</evidence>
<evidence type="ECO:0000313" key="6">
    <source>
        <dbReference type="Proteomes" id="UP000494116"/>
    </source>
</evidence>
<dbReference type="RefSeq" id="WP_006221304.1">
    <property type="nucleotide sequence ID" value="NZ_CADIJS010000005.1"/>
</dbReference>
<keyword evidence="6" id="KW-1185">Reference proteome</keyword>
<feature type="transmembrane region" description="Helical" evidence="1">
    <location>
        <begin position="82"/>
        <end position="104"/>
    </location>
</feature>
<dbReference type="Pfam" id="PF05425">
    <property type="entry name" value="CopD"/>
    <property type="match status" value="1"/>
</dbReference>
<evidence type="ECO:0000313" key="4">
    <source>
        <dbReference type="EMBL" id="CAB3822734.1"/>
    </source>
</evidence>
<gene>
    <name evidence="4" type="ORF">LMG1861_00343</name>
    <name evidence="3" type="ORF">LMG1873_05031</name>
</gene>
<dbReference type="EMBL" id="CADIJS010000005">
    <property type="protein sequence ID" value="CAB3733518.1"/>
    <property type="molecule type" value="Genomic_DNA"/>
</dbReference>
<dbReference type="Proteomes" id="UP000494105">
    <property type="component" value="Unassembled WGS sequence"/>
</dbReference>
<name>A0A6S7BYA5_9BURK</name>
<dbReference type="InterPro" id="IPR008457">
    <property type="entry name" value="Cu-R_CopD_dom"/>
</dbReference>
<evidence type="ECO:0000256" key="1">
    <source>
        <dbReference type="SAM" id="Phobius"/>
    </source>
</evidence>
<feature type="domain" description="Copper resistance protein D" evidence="2">
    <location>
        <begin position="47"/>
        <end position="153"/>
    </location>
</feature>
<proteinExistence type="predicted"/>
<dbReference type="Proteomes" id="UP000494116">
    <property type="component" value="Unassembled WGS sequence"/>
</dbReference>
<sequence length="155" mass="16583">MFYSVLKFVHVIAVILWVGGMLFAHCFLRPAAAQLDPQPRLTLMKSVLGPFLNAVLVAIVLILLTGMSMIGQAASQAVQTGGAFFMPLAWTLMAGGGLLMMAIFGHIRFVLYKRLATAVAASDWPRGGQAMAAIRRWVGVNLVLGIVIVGIAFLA</sequence>
<dbReference type="GO" id="GO:0016020">
    <property type="term" value="C:membrane"/>
    <property type="evidence" value="ECO:0007669"/>
    <property type="project" value="InterPro"/>
</dbReference>
<dbReference type="AlphaFoldDB" id="A0A6S7BYA5"/>
<dbReference type="EMBL" id="CADILD010000001">
    <property type="protein sequence ID" value="CAB3822734.1"/>
    <property type="molecule type" value="Genomic_DNA"/>
</dbReference>
<protein>
    <recommendedName>
        <fullName evidence="2">Copper resistance protein D domain-containing protein</fullName>
    </recommendedName>
</protein>
<keyword evidence="1" id="KW-0472">Membrane</keyword>
<reference evidence="5 6" key="1">
    <citation type="submission" date="2020-04" db="EMBL/GenBank/DDBJ databases">
        <authorList>
            <person name="De Canck E."/>
        </authorList>
    </citation>
    <scope>NUCLEOTIDE SEQUENCE [LARGE SCALE GENOMIC DNA]</scope>
    <source>
        <strain evidence="4 5">LMG 1861</strain>
        <strain evidence="3 6">LMG 1873</strain>
    </source>
</reference>
<feature type="transmembrane region" description="Helical" evidence="1">
    <location>
        <begin position="6"/>
        <end position="28"/>
    </location>
</feature>
<keyword evidence="1" id="KW-1133">Transmembrane helix</keyword>
<evidence type="ECO:0000313" key="5">
    <source>
        <dbReference type="Proteomes" id="UP000494105"/>
    </source>
</evidence>
<organism evidence="4 5">
    <name type="scientific">Achromobacter piechaudii</name>
    <dbReference type="NCBI Taxonomy" id="72556"/>
    <lineage>
        <taxon>Bacteria</taxon>
        <taxon>Pseudomonadati</taxon>
        <taxon>Pseudomonadota</taxon>
        <taxon>Betaproteobacteria</taxon>
        <taxon>Burkholderiales</taxon>
        <taxon>Alcaligenaceae</taxon>
        <taxon>Achromobacter</taxon>
    </lineage>
</organism>
<accession>A0A6S7BYA5</accession>
<feature type="transmembrane region" description="Helical" evidence="1">
    <location>
        <begin position="48"/>
        <end position="70"/>
    </location>
</feature>
<feature type="transmembrane region" description="Helical" evidence="1">
    <location>
        <begin position="136"/>
        <end position="154"/>
    </location>
</feature>